<keyword evidence="1" id="KW-1133">Transmembrane helix</keyword>
<accession>A0A5M9NDV0</accession>
<evidence type="ECO:0000313" key="3">
    <source>
        <dbReference type="Proteomes" id="UP000322521"/>
    </source>
</evidence>
<keyword evidence="3" id="KW-1185">Reference proteome</keyword>
<dbReference type="RefSeq" id="WP_086716361.1">
    <property type="nucleotide sequence ID" value="NZ_AP025493.1"/>
</dbReference>
<sequence>MELDTATMVSIGSAVVAALALLWAMYTHFSTRKVAKLTYEVSQLSDFGVPESFISDMPHSPVAITVTSRGNKGTDNIILRLKTTAPIENFEVFPTSMAVIHNENELSIESARLNPSQEIKLFIRCAGSPVEDQIQDLDLTHSEGAGVNEGTIQSLSFSFMGIEIDYNPVTLTTSIVRLGPFSFR</sequence>
<organism evidence="2 3">
    <name type="scientific">Vibrio gigantis</name>
    <dbReference type="NCBI Taxonomy" id="296199"/>
    <lineage>
        <taxon>Bacteria</taxon>
        <taxon>Pseudomonadati</taxon>
        <taxon>Pseudomonadota</taxon>
        <taxon>Gammaproteobacteria</taxon>
        <taxon>Vibrionales</taxon>
        <taxon>Vibrionaceae</taxon>
        <taxon>Vibrio</taxon>
    </lineage>
</organism>
<evidence type="ECO:0000256" key="1">
    <source>
        <dbReference type="SAM" id="Phobius"/>
    </source>
</evidence>
<gene>
    <name evidence="2" type="ORF">F4W18_25775</name>
</gene>
<dbReference type="AlphaFoldDB" id="A0A5M9NDV0"/>
<dbReference type="EMBL" id="VXJS01000043">
    <property type="protein sequence ID" value="KAA8662870.1"/>
    <property type="molecule type" value="Genomic_DNA"/>
</dbReference>
<name>A0A5M9NDV0_9VIBR</name>
<keyword evidence="1" id="KW-0472">Membrane</keyword>
<protein>
    <submittedName>
        <fullName evidence="2">Uncharacterized protein</fullName>
    </submittedName>
</protein>
<feature type="transmembrane region" description="Helical" evidence="1">
    <location>
        <begin position="6"/>
        <end position="26"/>
    </location>
</feature>
<proteinExistence type="predicted"/>
<evidence type="ECO:0000313" key="2">
    <source>
        <dbReference type="EMBL" id="KAA8662870.1"/>
    </source>
</evidence>
<dbReference type="Proteomes" id="UP000322521">
    <property type="component" value="Unassembled WGS sequence"/>
</dbReference>
<comment type="caution">
    <text evidence="2">The sequence shown here is derived from an EMBL/GenBank/DDBJ whole genome shotgun (WGS) entry which is preliminary data.</text>
</comment>
<reference evidence="2 3" key="1">
    <citation type="submission" date="2019-09" db="EMBL/GenBank/DDBJ databases">
        <title>Draft genome sequence of various Type strains from the CCUG.</title>
        <authorList>
            <person name="Pineiro-Iglesias B."/>
            <person name="Tunovic T."/>
            <person name="Unosson C."/>
            <person name="Inganas E."/>
            <person name="Ohlen M."/>
            <person name="Cardew S."/>
            <person name="Jensie-Markopoulos S."/>
            <person name="Salva-Serra F."/>
            <person name="Jaen-Luchoro D."/>
            <person name="Karlsson R."/>
            <person name="Svensson-Stadler L."/>
            <person name="Chun J."/>
            <person name="Moore E."/>
        </authorList>
    </citation>
    <scope>NUCLEOTIDE SEQUENCE [LARGE SCALE GENOMIC DNA]</scope>
    <source>
        <strain evidence="2 3">CCUG 56969T</strain>
    </source>
</reference>
<keyword evidence="1" id="KW-0812">Transmembrane</keyword>